<feature type="domain" description="BHLH" evidence="7">
    <location>
        <begin position="124"/>
        <end position="177"/>
    </location>
</feature>
<evidence type="ECO:0000259" key="7">
    <source>
        <dbReference type="PROSITE" id="PS50888"/>
    </source>
</evidence>
<dbReference type="GO" id="GO:0046983">
    <property type="term" value="F:protein dimerization activity"/>
    <property type="evidence" value="ECO:0007669"/>
    <property type="project" value="InterPro"/>
</dbReference>
<comment type="subcellular location">
    <subcellularLocation>
        <location evidence="1">Nucleus</location>
    </subcellularLocation>
</comment>
<protein>
    <submittedName>
        <fullName evidence="8">Achaete-scute transcription factor-related protein</fullName>
    </submittedName>
</protein>
<evidence type="ECO:0000256" key="4">
    <source>
        <dbReference type="ARBA" id="ARBA00023163"/>
    </source>
</evidence>
<dbReference type="OMA" id="ISHNANE"/>
<dbReference type="AlphaFoldDB" id="A0A103Y6L5"/>
<dbReference type="GO" id="GO:0090575">
    <property type="term" value="C:RNA polymerase II transcription regulator complex"/>
    <property type="evidence" value="ECO:0007669"/>
    <property type="project" value="TreeGrafter"/>
</dbReference>
<dbReference type="Gene3D" id="4.10.280.10">
    <property type="entry name" value="Helix-loop-helix DNA-binding domain"/>
    <property type="match status" value="1"/>
</dbReference>
<dbReference type="PANTHER" id="PTHR13935">
    <property type="entry name" value="ACHAETE-SCUTE TRANSCRIPTION FACTOR-RELATED"/>
    <property type="match status" value="1"/>
</dbReference>
<dbReference type="PANTHER" id="PTHR13935:SF41">
    <property type="entry name" value="TRANSCRIPTION FACTOR ORG2-RELATED"/>
    <property type="match status" value="1"/>
</dbReference>
<evidence type="ECO:0000256" key="6">
    <source>
        <dbReference type="SAM" id="MobiDB-lite"/>
    </source>
</evidence>
<dbReference type="SUPFAM" id="SSF47459">
    <property type="entry name" value="HLH, helix-loop-helix DNA-binding domain"/>
    <property type="match status" value="1"/>
</dbReference>
<dbReference type="GO" id="GO:0000977">
    <property type="term" value="F:RNA polymerase II transcription regulatory region sequence-specific DNA binding"/>
    <property type="evidence" value="ECO:0007669"/>
    <property type="project" value="TreeGrafter"/>
</dbReference>
<reference evidence="8 9" key="1">
    <citation type="journal article" date="2016" name="Sci. Rep.">
        <title>The genome sequence of the outbreeding globe artichoke constructed de novo incorporating a phase-aware low-pass sequencing strategy of F1 progeny.</title>
        <authorList>
            <person name="Scaglione D."/>
            <person name="Reyes-Chin-Wo S."/>
            <person name="Acquadro A."/>
            <person name="Froenicke L."/>
            <person name="Portis E."/>
            <person name="Beitel C."/>
            <person name="Tirone M."/>
            <person name="Mauro R."/>
            <person name="Lo Monaco A."/>
            <person name="Mauromicale G."/>
            <person name="Faccioli P."/>
            <person name="Cattivelli L."/>
            <person name="Rieseberg L."/>
            <person name="Michelmore R."/>
            <person name="Lanteri S."/>
        </authorList>
    </citation>
    <scope>NUCLEOTIDE SEQUENCE [LARGE SCALE GENOMIC DNA]</scope>
    <source>
        <strain evidence="8">2C</strain>
    </source>
</reference>
<evidence type="ECO:0000256" key="1">
    <source>
        <dbReference type="ARBA" id="ARBA00004123"/>
    </source>
</evidence>
<feature type="region of interest" description="Disordered" evidence="6">
    <location>
        <begin position="184"/>
        <end position="203"/>
    </location>
</feature>
<dbReference type="InterPro" id="IPR036638">
    <property type="entry name" value="HLH_DNA-bd_sf"/>
</dbReference>
<sequence length="305" mass="34363">MYVFDCSSPIVLDKLLNPSLTQQLIILTFLSHHTTPDPATRIFPTSRKKEKMLALSPPVFSTTYGWPLEDLITPNLHQQDCNEANSYYNSLTHFPTYDQMKNDFPPESVSLNNGGAGDHAMMVVKKLDHNASERDRRKKVNDLYAFLRSLLPVSSDHKKKVSIPGTVSRALKYIPELQKEVETLKSKKKRLSSSSSTDKTSKDYHVIKSSKDAMVVSSVNALSDKEAVIQLISSADHMSKNKEIGFLSKVLEYLEQEEDGIVLLNATTFKCSGEGMLLNTLHVQVQGDYRIEAEKLKEKLCVFHQ</sequence>
<keyword evidence="3" id="KW-0238">DNA-binding</keyword>
<keyword evidence="2" id="KW-0805">Transcription regulation</keyword>
<dbReference type="GO" id="GO:0000981">
    <property type="term" value="F:DNA-binding transcription factor activity, RNA polymerase II-specific"/>
    <property type="evidence" value="ECO:0007669"/>
    <property type="project" value="TreeGrafter"/>
</dbReference>
<dbReference type="Proteomes" id="UP000243975">
    <property type="component" value="Unassembled WGS sequence"/>
</dbReference>
<name>A0A103Y6L5_CYNCS</name>
<dbReference type="FunFam" id="4.10.280.10:FF:000074">
    <property type="entry name" value="Transcription factor ORG2"/>
    <property type="match status" value="1"/>
</dbReference>
<proteinExistence type="predicted"/>
<dbReference type="InterPro" id="IPR015660">
    <property type="entry name" value="MASH1/Ascl1a-like"/>
</dbReference>
<keyword evidence="5" id="KW-0539">Nucleus</keyword>
<comment type="caution">
    <text evidence="8">The sequence shown here is derived from an EMBL/GenBank/DDBJ whole genome shotgun (WGS) entry which is preliminary data.</text>
</comment>
<dbReference type="Pfam" id="PF00010">
    <property type="entry name" value="HLH"/>
    <property type="match status" value="1"/>
</dbReference>
<dbReference type="GO" id="GO:0010106">
    <property type="term" value="P:cellular response to iron ion starvation"/>
    <property type="evidence" value="ECO:0007669"/>
    <property type="project" value="UniProtKB-ARBA"/>
</dbReference>
<evidence type="ECO:0000256" key="3">
    <source>
        <dbReference type="ARBA" id="ARBA00023125"/>
    </source>
</evidence>
<organism evidence="8 9">
    <name type="scientific">Cynara cardunculus var. scolymus</name>
    <name type="common">Globe artichoke</name>
    <name type="synonym">Cynara scolymus</name>
    <dbReference type="NCBI Taxonomy" id="59895"/>
    <lineage>
        <taxon>Eukaryota</taxon>
        <taxon>Viridiplantae</taxon>
        <taxon>Streptophyta</taxon>
        <taxon>Embryophyta</taxon>
        <taxon>Tracheophyta</taxon>
        <taxon>Spermatophyta</taxon>
        <taxon>Magnoliopsida</taxon>
        <taxon>eudicotyledons</taxon>
        <taxon>Gunneridae</taxon>
        <taxon>Pentapetalae</taxon>
        <taxon>asterids</taxon>
        <taxon>campanulids</taxon>
        <taxon>Asterales</taxon>
        <taxon>Asteraceae</taxon>
        <taxon>Carduoideae</taxon>
        <taxon>Cardueae</taxon>
        <taxon>Carduinae</taxon>
        <taxon>Cynara</taxon>
    </lineage>
</organism>
<dbReference type="InterPro" id="IPR011598">
    <property type="entry name" value="bHLH_dom"/>
</dbReference>
<dbReference type="EMBL" id="LEKV01002350">
    <property type="protein sequence ID" value="KVI03459.1"/>
    <property type="molecule type" value="Genomic_DNA"/>
</dbReference>
<evidence type="ECO:0000256" key="5">
    <source>
        <dbReference type="ARBA" id="ARBA00023242"/>
    </source>
</evidence>
<gene>
    <name evidence="8" type="ORF">Ccrd_018247</name>
</gene>
<evidence type="ECO:0000256" key="2">
    <source>
        <dbReference type="ARBA" id="ARBA00023015"/>
    </source>
</evidence>
<dbReference type="STRING" id="59895.A0A103Y6L5"/>
<keyword evidence="9" id="KW-1185">Reference proteome</keyword>
<dbReference type="PROSITE" id="PS50888">
    <property type="entry name" value="BHLH"/>
    <property type="match status" value="1"/>
</dbReference>
<evidence type="ECO:0000313" key="8">
    <source>
        <dbReference type="EMBL" id="KVI03459.1"/>
    </source>
</evidence>
<dbReference type="Gramene" id="KVI03459">
    <property type="protein sequence ID" value="KVI03459"/>
    <property type="gene ID" value="Ccrd_018247"/>
</dbReference>
<accession>A0A103Y6L5</accession>
<dbReference type="SMART" id="SM00353">
    <property type="entry name" value="HLH"/>
    <property type="match status" value="1"/>
</dbReference>
<evidence type="ECO:0000313" key="9">
    <source>
        <dbReference type="Proteomes" id="UP000243975"/>
    </source>
</evidence>
<keyword evidence="4" id="KW-0804">Transcription</keyword>